<evidence type="ECO:0008006" key="4">
    <source>
        <dbReference type="Google" id="ProtNLM"/>
    </source>
</evidence>
<feature type="region of interest" description="Disordered" evidence="1">
    <location>
        <begin position="123"/>
        <end position="157"/>
    </location>
</feature>
<proteinExistence type="predicted"/>
<dbReference type="EMBL" id="JAGGKP010000011">
    <property type="protein sequence ID" value="MBP1938174.1"/>
    <property type="molecule type" value="Genomic_DNA"/>
</dbReference>
<keyword evidence="3" id="KW-1185">Reference proteome</keyword>
<dbReference type="RefSeq" id="WP_209852156.1">
    <property type="nucleotide sequence ID" value="NZ_CBCRVE010000004.1"/>
</dbReference>
<dbReference type="Proteomes" id="UP001519273">
    <property type="component" value="Unassembled WGS sequence"/>
</dbReference>
<feature type="compositionally biased region" description="Basic and acidic residues" evidence="1">
    <location>
        <begin position="124"/>
        <end position="135"/>
    </location>
</feature>
<feature type="compositionally biased region" description="Basic and acidic residues" evidence="1">
    <location>
        <begin position="142"/>
        <end position="151"/>
    </location>
</feature>
<comment type="caution">
    <text evidence="2">The sequence shown here is derived from an EMBL/GenBank/DDBJ whole genome shotgun (WGS) entry which is preliminary data.</text>
</comment>
<gene>
    <name evidence="2" type="ORF">J2Z20_003093</name>
</gene>
<name>A0ABS4H6L0_9BACL</name>
<evidence type="ECO:0000256" key="1">
    <source>
        <dbReference type="SAM" id="MobiDB-lite"/>
    </source>
</evidence>
<sequence length="226" mass="25907">MKTYREITAELTHELEQTLRINFKSSDAPITFEYGGRSYNIRDRETRMLLVAAIQDAYYRAHGEFNQRTLDAWVERGCRGERPSPATVDAALMDRLTDVVLYEEIADESADKITNAEYSFMSERQLDRRRDKETSDTAAESRGADGRDYRTPTKRRRTPYENWRVDADAKIRNKARAAQYKRDTSPGKVTEGASESFVQCRGIAQRWANDMSAVNDVIVESAREAA</sequence>
<evidence type="ECO:0000313" key="3">
    <source>
        <dbReference type="Proteomes" id="UP001519273"/>
    </source>
</evidence>
<organism evidence="2 3">
    <name type="scientific">Paenibacillus sediminis</name>
    <dbReference type="NCBI Taxonomy" id="664909"/>
    <lineage>
        <taxon>Bacteria</taxon>
        <taxon>Bacillati</taxon>
        <taxon>Bacillota</taxon>
        <taxon>Bacilli</taxon>
        <taxon>Bacillales</taxon>
        <taxon>Paenibacillaceae</taxon>
        <taxon>Paenibacillus</taxon>
    </lineage>
</organism>
<protein>
    <recommendedName>
        <fullName evidence="4">Large polyvalent protein associated domain-containing protein</fullName>
    </recommendedName>
</protein>
<accession>A0ABS4H6L0</accession>
<evidence type="ECO:0000313" key="2">
    <source>
        <dbReference type="EMBL" id="MBP1938174.1"/>
    </source>
</evidence>
<reference evidence="2 3" key="1">
    <citation type="submission" date="2021-03" db="EMBL/GenBank/DDBJ databases">
        <title>Genomic Encyclopedia of Type Strains, Phase IV (KMG-IV): sequencing the most valuable type-strain genomes for metagenomic binning, comparative biology and taxonomic classification.</title>
        <authorList>
            <person name="Goeker M."/>
        </authorList>
    </citation>
    <scope>NUCLEOTIDE SEQUENCE [LARGE SCALE GENOMIC DNA]</scope>
    <source>
        <strain evidence="2 3">DSM 23491</strain>
    </source>
</reference>